<organism evidence="2 3">
    <name type="scientific">Vespula maculifrons</name>
    <name type="common">Eastern yellow jacket</name>
    <name type="synonym">Wasp</name>
    <dbReference type="NCBI Taxonomy" id="7453"/>
    <lineage>
        <taxon>Eukaryota</taxon>
        <taxon>Metazoa</taxon>
        <taxon>Ecdysozoa</taxon>
        <taxon>Arthropoda</taxon>
        <taxon>Hexapoda</taxon>
        <taxon>Insecta</taxon>
        <taxon>Pterygota</taxon>
        <taxon>Neoptera</taxon>
        <taxon>Endopterygota</taxon>
        <taxon>Hymenoptera</taxon>
        <taxon>Apocrita</taxon>
        <taxon>Aculeata</taxon>
        <taxon>Vespoidea</taxon>
        <taxon>Vespidae</taxon>
        <taxon>Vespinae</taxon>
        <taxon>Vespula</taxon>
    </lineage>
</organism>
<accession>A0ABD2ASA4</accession>
<dbReference type="AlphaFoldDB" id="A0ABD2ASA4"/>
<evidence type="ECO:0000313" key="3">
    <source>
        <dbReference type="Proteomes" id="UP001607303"/>
    </source>
</evidence>
<proteinExistence type="predicted"/>
<dbReference type="EMBL" id="JAYRBN010000114">
    <property type="protein sequence ID" value="KAL2723476.1"/>
    <property type="molecule type" value="Genomic_DNA"/>
</dbReference>
<name>A0ABD2ASA4_VESMC</name>
<feature type="compositionally biased region" description="Gly residues" evidence="1">
    <location>
        <begin position="97"/>
        <end position="108"/>
    </location>
</feature>
<feature type="region of interest" description="Disordered" evidence="1">
    <location>
        <begin position="236"/>
        <end position="266"/>
    </location>
</feature>
<comment type="caution">
    <text evidence="2">The sequence shown here is derived from an EMBL/GenBank/DDBJ whole genome shotgun (WGS) entry which is preliminary data.</text>
</comment>
<feature type="region of interest" description="Disordered" evidence="1">
    <location>
        <begin position="86"/>
        <end position="145"/>
    </location>
</feature>
<evidence type="ECO:0000256" key="1">
    <source>
        <dbReference type="SAM" id="MobiDB-lite"/>
    </source>
</evidence>
<reference evidence="2 3" key="1">
    <citation type="journal article" date="2024" name="Ann. Entomol. Soc. Am.">
        <title>Genomic analyses of the southern and eastern yellowjacket wasps (Hymenoptera: Vespidae) reveal evolutionary signatures of social life.</title>
        <authorList>
            <person name="Catto M.A."/>
            <person name="Caine P.B."/>
            <person name="Orr S.E."/>
            <person name="Hunt B.G."/>
            <person name="Goodisman M.A.D."/>
        </authorList>
    </citation>
    <scope>NUCLEOTIDE SEQUENCE [LARGE SCALE GENOMIC DNA]</scope>
    <source>
        <strain evidence="2">232</strain>
        <tissue evidence="2">Head and thorax</tissue>
    </source>
</reference>
<feature type="compositionally biased region" description="Basic and acidic residues" evidence="1">
    <location>
        <begin position="126"/>
        <end position="141"/>
    </location>
</feature>
<dbReference type="Proteomes" id="UP001607303">
    <property type="component" value="Unassembled WGS sequence"/>
</dbReference>
<keyword evidence="3" id="KW-1185">Reference proteome</keyword>
<sequence>MIPAGSIAIVTSAHQPGTSRSPRHFELPIGVEDATFLRKPLDFPIRSSCRSPSHRVLERSGGQGFLATRTALGSISKNTAEKHALEIRSSRHDGSSGSSGEGGGSWGRKGGRRIDPDGAWLTADEAVTRDESSRDETDGRRSSPPLLLLLPSLLLPHIRSYRHRHHHQYQRYSTHIPTTAFADTTTTTTTTTITTTTSAAIAATTTPTLTPTITTTTTTSITVTTTTKKACSNAGTVTTTTTSTTPRTTNFHPPSPGRNVDGQAGGGRVEGAREILLTSPSGTSVLRNST</sequence>
<feature type="compositionally biased region" description="Low complexity" evidence="1">
    <location>
        <begin position="236"/>
        <end position="249"/>
    </location>
</feature>
<evidence type="ECO:0000313" key="2">
    <source>
        <dbReference type="EMBL" id="KAL2723476.1"/>
    </source>
</evidence>
<gene>
    <name evidence="2" type="ORF">V1477_019327</name>
</gene>
<protein>
    <submittedName>
        <fullName evidence="2">Uncharacterized protein</fullName>
    </submittedName>
</protein>